<comment type="caution">
    <text evidence="2">The sequence shown here is derived from an EMBL/GenBank/DDBJ whole genome shotgun (WGS) entry which is preliminary data.</text>
</comment>
<protein>
    <recommendedName>
        <fullName evidence="4">Transposase</fullName>
    </recommendedName>
</protein>
<name>A0ABS9MFM9_9FIRM</name>
<reference evidence="2 3" key="1">
    <citation type="submission" date="2022-01" db="EMBL/GenBank/DDBJ databases">
        <title>Collection of gut derived symbiotic bacterial strains cultured from healthy donors.</title>
        <authorList>
            <person name="Lin H."/>
            <person name="Kohout C."/>
            <person name="Waligurski E."/>
            <person name="Pamer E.G."/>
        </authorList>
    </citation>
    <scope>NUCLEOTIDE SEQUENCE [LARGE SCALE GENOMIC DNA]</scope>
    <source>
        <strain evidence="2 3">DFI.3.7</strain>
    </source>
</reference>
<feature type="region of interest" description="Disordered" evidence="1">
    <location>
        <begin position="417"/>
        <end position="436"/>
    </location>
</feature>
<dbReference type="Proteomes" id="UP001200313">
    <property type="component" value="Unassembled WGS sequence"/>
</dbReference>
<evidence type="ECO:0000313" key="3">
    <source>
        <dbReference type="Proteomes" id="UP001200313"/>
    </source>
</evidence>
<evidence type="ECO:0000313" key="2">
    <source>
        <dbReference type="EMBL" id="MCG4529281.1"/>
    </source>
</evidence>
<organism evidence="2 3">
    <name type="scientific">Intestinimonas massiliensis</name>
    <name type="common">ex Afouda et al. 2020</name>
    <dbReference type="NCBI Taxonomy" id="1673721"/>
    <lineage>
        <taxon>Bacteria</taxon>
        <taxon>Bacillati</taxon>
        <taxon>Bacillota</taxon>
        <taxon>Clostridia</taxon>
        <taxon>Eubacteriales</taxon>
        <taxon>Intestinimonas</taxon>
    </lineage>
</organism>
<keyword evidence="3" id="KW-1185">Reference proteome</keyword>
<evidence type="ECO:0008006" key="4">
    <source>
        <dbReference type="Google" id="ProtNLM"/>
    </source>
</evidence>
<dbReference type="EMBL" id="JAKNJB010000084">
    <property type="protein sequence ID" value="MCG4529281.1"/>
    <property type="molecule type" value="Genomic_DNA"/>
</dbReference>
<proteinExistence type="predicted"/>
<dbReference type="RefSeq" id="WP_238075510.1">
    <property type="nucleotide sequence ID" value="NZ_JAKNJB010000084.1"/>
</dbReference>
<accession>A0ABS9MFM9</accession>
<gene>
    <name evidence="2" type="ORF">L0P79_19885</name>
</gene>
<evidence type="ECO:0000256" key="1">
    <source>
        <dbReference type="SAM" id="MobiDB-lite"/>
    </source>
</evidence>
<sequence length="562" mass="65183">MSRWNKDIEVGERCVLTLPLNCHPRDTRFLDQVFQIENKLKNQLIEWYKTQLNEMTRTRLWREASQALADLHTEYGPDMKLLAELDEKAKKKPLSKTKEAKRVQLRQKAKEFQAKQKPLYETRNGMIRKYGFSRGDFEKRLAKYRRSYTDFVGSMVAQRLADDVWDMFQSYLYGKGKAIRFSGINKFLTIEGKNNSANIVFDRKAMKVFIGQGRHKTGIRVKRSRKDPCGYEAEALSREICYCRITRKAYPEGWRYFLQLVLKGAPPVKAKPDTGELLHPMGEGRVGMDIGPQTLAYCGEDVLDLVELAPGAQNLQKEIRRINRAMDRSRRATNPGMFDKAGQIIPRNRLPRELLDSHGKRKWVKSKQYREMERHRRYLYRKQADLRKAKHQQLANKLLAAGDRFYVEDMSWRALSRRSKQARKNKKGKNLSKKRFGKSIANKSPGAFLSILEKKVLAQGGSFYRINIWKARASQFHHMTGQYIKKKLSQRVDILEDGSKVQRDLYSAFLIMHSNKALDGFLVSSCNRDYPKFLQMHNKAMAALAASDKPLPSSMGVRRKAA</sequence>